<evidence type="ECO:0000259" key="4">
    <source>
        <dbReference type="Pfam" id="PF03446"/>
    </source>
</evidence>
<dbReference type="InterPro" id="IPR008927">
    <property type="entry name" value="6-PGluconate_DH-like_C_sf"/>
</dbReference>
<dbReference type="OrthoDB" id="9786703at2"/>
<name>E8QYX7_ISOPI</name>
<dbReference type="KEGG" id="ipa:Isop_1529"/>
<dbReference type="PANTHER" id="PTHR43060:SF15">
    <property type="entry name" value="3-HYDROXYISOBUTYRATE DEHYDROGENASE-LIKE 1, MITOCHONDRIAL-RELATED"/>
    <property type="match status" value="1"/>
</dbReference>
<reference evidence="6 7" key="2">
    <citation type="journal article" date="2011" name="Stand. Genomic Sci.">
        <title>Complete genome sequence of Isosphaera pallida type strain (IS1B).</title>
        <authorList>
            <consortium name="US DOE Joint Genome Institute (JGI-PGF)"/>
            <person name="Goker M."/>
            <person name="Cleland D."/>
            <person name="Saunders E."/>
            <person name="Lapidus A."/>
            <person name="Nolan M."/>
            <person name="Lucas S."/>
            <person name="Hammon N."/>
            <person name="Deshpande S."/>
            <person name="Cheng J.F."/>
            <person name="Tapia R."/>
            <person name="Han C."/>
            <person name="Goodwin L."/>
            <person name="Pitluck S."/>
            <person name="Liolios K."/>
            <person name="Pagani I."/>
            <person name="Ivanova N."/>
            <person name="Mavromatis K."/>
            <person name="Pati A."/>
            <person name="Chen A."/>
            <person name="Palaniappan K."/>
            <person name="Land M."/>
            <person name="Hauser L."/>
            <person name="Chang Y.J."/>
            <person name="Jeffries C.D."/>
            <person name="Detter J.C."/>
            <person name="Beck B."/>
            <person name="Woyke T."/>
            <person name="Bristow J."/>
            <person name="Eisen J.A."/>
            <person name="Markowitz V."/>
            <person name="Hugenholtz P."/>
            <person name="Kyrpides N.C."/>
            <person name="Klenk H.P."/>
        </authorList>
    </citation>
    <scope>NUCLEOTIDE SEQUENCE [LARGE SCALE GENOMIC DNA]</scope>
    <source>
        <strain evidence="7">ATCC 43644 / DSM 9630 / IS1B</strain>
    </source>
</reference>
<dbReference type="AlphaFoldDB" id="E8QYX7"/>
<dbReference type="GO" id="GO:0016491">
    <property type="term" value="F:oxidoreductase activity"/>
    <property type="evidence" value="ECO:0007669"/>
    <property type="project" value="UniProtKB-KW"/>
</dbReference>
<dbReference type="Gene3D" id="3.40.50.720">
    <property type="entry name" value="NAD(P)-binding Rossmann-like Domain"/>
    <property type="match status" value="1"/>
</dbReference>
<dbReference type="Pfam" id="PF14833">
    <property type="entry name" value="NAD_binding_11"/>
    <property type="match status" value="1"/>
</dbReference>
<feature type="domain" description="6-phosphogluconate dehydrogenase NADP-binding" evidence="4">
    <location>
        <begin position="16"/>
        <end position="175"/>
    </location>
</feature>
<accession>E8QYX7</accession>
<dbReference type="InterPro" id="IPR006115">
    <property type="entry name" value="6PGDH_NADP-bd"/>
</dbReference>
<organism evidence="6 7">
    <name type="scientific">Isosphaera pallida (strain ATCC 43644 / DSM 9630 / IS1B)</name>
    <dbReference type="NCBI Taxonomy" id="575540"/>
    <lineage>
        <taxon>Bacteria</taxon>
        <taxon>Pseudomonadati</taxon>
        <taxon>Planctomycetota</taxon>
        <taxon>Planctomycetia</taxon>
        <taxon>Isosphaerales</taxon>
        <taxon>Isosphaeraceae</taxon>
        <taxon>Isosphaera</taxon>
    </lineage>
</organism>
<dbReference type="Pfam" id="PF03446">
    <property type="entry name" value="NAD_binding_2"/>
    <property type="match status" value="1"/>
</dbReference>
<dbReference type="GO" id="GO:0051287">
    <property type="term" value="F:NAD binding"/>
    <property type="evidence" value="ECO:0007669"/>
    <property type="project" value="InterPro"/>
</dbReference>
<sequence>MTSSPSLPTVAPGRTRVGWIGTGVMGRWMCGHLMNAGYAATVYNRTQSKARELIDRGATLATNPREVAEASDVIFTIVGFPSDVRQVILGSDGVLAGAKPGAIVVDMTTSEPELAREIHRVAAARGVHAIDAPVSGGDLGAREARLSIMVGGDPEPVAAVQPLFQIMGKTIVHQGPPGAGQHTKMVNQILIAGNMVGVCEALLYGYKAGLDLTTVLQSVSGGAAGSWSLSNLAPRILKGDMTPGFYVEHFIKDMGIALAEARRMKLALPGLALVEQLYQALAAQGHARDGTQALTHALARLSGFEWKAVVTTTQGQS</sequence>
<gene>
    <name evidence="6" type="ordered locus">Isop_1529</name>
</gene>
<reference key="1">
    <citation type="submission" date="2010-11" db="EMBL/GenBank/DDBJ databases">
        <title>The complete sequence of chromosome of Isophaera pallida ATCC 43644.</title>
        <authorList>
            <consortium name="US DOE Joint Genome Institute (JGI-PGF)"/>
            <person name="Lucas S."/>
            <person name="Copeland A."/>
            <person name="Lapidus A."/>
            <person name="Bruce D."/>
            <person name="Goodwin L."/>
            <person name="Pitluck S."/>
            <person name="Kyrpides N."/>
            <person name="Mavromatis K."/>
            <person name="Pagani I."/>
            <person name="Ivanova N."/>
            <person name="Saunders E."/>
            <person name="Brettin T."/>
            <person name="Detter J.C."/>
            <person name="Han C."/>
            <person name="Tapia R."/>
            <person name="Land M."/>
            <person name="Hauser L."/>
            <person name="Markowitz V."/>
            <person name="Cheng J.-F."/>
            <person name="Hugenholtz P."/>
            <person name="Woyke T."/>
            <person name="Wu D."/>
            <person name="Eisen J.A."/>
        </authorList>
    </citation>
    <scope>NUCLEOTIDE SEQUENCE</scope>
    <source>
        <strain>ATCC 43644</strain>
    </source>
</reference>
<feature type="active site" evidence="3">
    <location>
        <position position="184"/>
    </location>
</feature>
<dbReference type="RefSeq" id="WP_013564402.1">
    <property type="nucleotide sequence ID" value="NC_014962.1"/>
</dbReference>
<dbReference type="HOGENOM" id="CLU_035117_1_0_0"/>
<dbReference type="InterPro" id="IPR036291">
    <property type="entry name" value="NAD(P)-bd_dom_sf"/>
</dbReference>
<dbReference type="SUPFAM" id="SSF51735">
    <property type="entry name" value="NAD(P)-binding Rossmann-fold domains"/>
    <property type="match status" value="1"/>
</dbReference>
<dbReference type="InParanoid" id="E8QYX7"/>
<keyword evidence="2" id="KW-0520">NAD</keyword>
<evidence type="ECO:0000259" key="5">
    <source>
        <dbReference type="Pfam" id="PF14833"/>
    </source>
</evidence>
<keyword evidence="1" id="KW-0560">Oxidoreductase</keyword>
<dbReference type="InterPro" id="IPR013328">
    <property type="entry name" value="6PGD_dom2"/>
</dbReference>
<dbReference type="SUPFAM" id="SSF48179">
    <property type="entry name" value="6-phosphogluconate dehydrogenase C-terminal domain-like"/>
    <property type="match status" value="1"/>
</dbReference>
<dbReference type="STRING" id="575540.Isop_1529"/>
<protein>
    <submittedName>
        <fullName evidence="6">6-phosphogluconate dehydrogenase NAD-binding protein</fullName>
    </submittedName>
</protein>
<evidence type="ECO:0000256" key="3">
    <source>
        <dbReference type="PIRSR" id="PIRSR000103-1"/>
    </source>
</evidence>
<evidence type="ECO:0000313" key="6">
    <source>
        <dbReference type="EMBL" id="ADV62114.1"/>
    </source>
</evidence>
<proteinExistence type="predicted"/>
<dbReference type="InterPro" id="IPR029154">
    <property type="entry name" value="HIBADH-like_NADP-bd"/>
</dbReference>
<evidence type="ECO:0000256" key="2">
    <source>
        <dbReference type="ARBA" id="ARBA00023027"/>
    </source>
</evidence>
<dbReference type="GO" id="GO:0050661">
    <property type="term" value="F:NADP binding"/>
    <property type="evidence" value="ECO:0007669"/>
    <property type="project" value="InterPro"/>
</dbReference>
<dbReference type="InterPro" id="IPR015815">
    <property type="entry name" value="HIBADH-related"/>
</dbReference>
<dbReference type="FunCoup" id="E8QYX7">
    <property type="interactions" value="391"/>
</dbReference>
<evidence type="ECO:0000256" key="1">
    <source>
        <dbReference type="ARBA" id="ARBA00023002"/>
    </source>
</evidence>
<dbReference type="Gene3D" id="1.10.1040.10">
    <property type="entry name" value="N-(1-d-carboxylethyl)-l-norvaline Dehydrogenase, domain 2"/>
    <property type="match status" value="1"/>
</dbReference>
<dbReference type="eggNOG" id="COG2084">
    <property type="taxonomic scope" value="Bacteria"/>
</dbReference>
<dbReference type="EMBL" id="CP002353">
    <property type="protein sequence ID" value="ADV62114.1"/>
    <property type="molecule type" value="Genomic_DNA"/>
</dbReference>
<keyword evidence="7" id="KW-1185">Reference proteome</keyword>
<dbReference type="Proteomes" id="UP000008631">
    <property type="component" value="Chromosome"/>
</dbReference>
<dbReference type="PIRSF" id="PIRSF000103">
    <property type="entry name" value="HIBADH"/>
    <property type="match status" value="1"/>
</dbReference>
<dbReference type="PANTHER" id="PTHR43060">
    <property type="entry name" value="3-HYDROXYISOBUTYRATE DEHYDROGENASE-LIKE 1, MITOCHONDRIAL-RELATED"/>
    <property type="match status" value="1"/>
</dbReference>
<evidence type="ECO:0000313" key="7">
    <source>
        <dbReference type="Proteomes" id="UP000008631"/>
    </source>
</evidence>
<feature type="domain" description="3-hydroxyisobutyrate dehydrogenase-like NAD-binding" evidence="5">
    <location>
        <begin position="178"/>
        <end position="295"/>
    </location>
</feature>